<dbReference type="RefSeq" id="WP_218545849.1">
    <property type="nucleotide sequence ID" value="NZ_JAGSPD010000006.1"/>
</dbReference>
<dbReference type="InterPro" id="IPR052893">
    <property type="entry name" value="TCS_response_regulator"/>
</dbReference>
<evidence type="ECO:0000313" key="3">
    <source>
        <dbReference type="EMBL" id="MBV7269234.1"/>
    </source>
</evidence>
<accession>A0A9X1F8P9</accession>
<dbReference type="AlphaFoldDB" id="A0A9X1F8P9"/>
<evidence type="ECO:0000313" key="4">
    <source>
        <dbReference type="Proteomes" id="UP001138894"/>
    </source>
</evidence>
<dbReference type="Proteomes" id="UP001138894">
    <property type="component" value="Unassembled WGS sequence"/>
</dbReference>
<dbReference type="EMBL" id="JAGSPD010000006">
    <property type="protein sequence ID" value="MBV7269234.1"/>
    <property type="molecule type" value="Genomic_DNA"/>
</dbReference>
<dbReference type="SMART" id="SM00448">
    <property type="entry name" value="REC"/>
    <property type="match status" value="1"/>
</dbReference>
<sequence length="135" mass="15886">MKKCNCILLVDDSLSTNIYHKKIIEKAEITNHIRITSDGLEALNYLNDEKAQNIKPDIIFLDINMPKMDGFEFLEEYAKLPKLMRKDIIIVLLTTSNWSKDRVKATETKLVYDYIEKPLDKEDLIRISNYYLEEL</sequence>
<feature type="domain" description="Response regulatory" evidence="2">
    <location>
        <begin position="6"/>
        <end position="132"/>
    </location>
</feature>
<organism evidence="3 4">
    <name type="scientific">Winogradskyella luteola</name>
    <dbReference type="NCBI Taxonomy" id="2828330"/>
    <lineage>
        <taxon>Bacteria</taxon>
        <taxon>Pseudomonadati</taxon>
        <taxon>Bacteroidota</taxon>
        <taxon>Flavobacteriia</taxon>
        <taxon>Flavobacteriales</taxon>
        <taxon>Flavobacteriaceae</taxon>
        <taxon>Winogradskyella</taxon>
    </lineage>
</organism>
<keyword evidence="1" id="KW-0597">Phosphoprotein</keyword>
<dbReference type="Pfam" id="PF00072">
    <property type="entry name" value="Response_reg"/>
    <property type="match status" value="1"/>
</dbReference>
<dbReference type="InterPro" id="IPR001789">
    <property type="entry name" value="Sig_transdc_resp-reg_receiver"/>
</dbReference>
<evidence type="ECO:0000259" key="2">
    <source>
        <dbReference type="PROSITE" id="PS50110"/>
    </source>
</evidence>
<dbReference type="GO" id="GO:0000160">
    <property type="term" value="P:phosphorelay signal transduction system"/>
    <property type="evidence" value="ECO:0007669"/>
    <property type="project" value="InterPro"/>
</dbReference>
<reference evidence="3" key="1">
    <citation type="submission" date="2021-04" db="EMBL/GenBank/DDBJ databases">
        <authorList>
            <person name="Pira H."/>
            <person name="Risdian C."/>
            <person name="Wink J."/>
        </authorList>
    </citation>
    <scope>NUCLEOTIDE SEQUENCE</scope>
    <source>
        <strain evidence="3">WHY3</strain>
    </source>
</reference>
<feature type="modified residue" description="4-aspartylphosphate" evidence="1">
    <location>
        <position position="62"/>
    </location>
</feature>
<keyword evidence="4" id="KW-1185">Reference proteome</keyword>
<evidence type="ECO:0000256" key="1">
    <source>
        <dbReference type="PROSITE-ProRule" id="PRU00169"/>
    </source>
</evidence>
<proteinExistence type="predicted"/>
<name>A0A9X1F8P9_9FLAO</name>
<comment type="caution">
    <text evidence="3">The sequence shown here is derived from an EMBL/GenBank/DDBJ whole genome shotgun (WGS) entry which is preliminary data.</text>
</comment>
<dbReference type="PANTHER" id="PTHR44520">
    <property type="entry name" value="RESPONSE REGULATOR RCP1-RELATED"/>
    <property type="match status" value="1"/>
</dbReference>
<gene>
    <name evidence="3" type="ORF">KCG49_08540</name>
</gene>
<dbReference type="PROSITE" id="PS50110">
    <property type="entry name" value="RESPONSE_REGULATORY"/>
    <property type="match status" value="1"/>
</dbReference>
<protein>
    <submittedName>
        <fullName evidence="3">Response regulator</fullName>
    </submittedName>
</protein>
<dbReference type="PANTHER" id="PTHR44520:SF2">
    <property type="entry name" value="RESPONSE REGULATOR RCP1"/>
    <property type="match status" value="1"/>
</dbReference>